<organism evidence="3 4">
    <name type="scientific">Babesia bigemina</name>
    <dbReference type="NCBI Taxonomy" id="5866"/>
    <lineage>
        <taxon>Eukaryota</taxon>
        <taxon>Sar</taxon>
        <taxon>Alveolata</taxon>
        <taxon>Apicomplexa</taxon>
        <taxon>Aconoidasida</taxon>
        <taxon>Piroplasmida</taxon>
        <taxon>Babesiidae</taxon>
        <taxon>Babesia</taxon>
    </lineage>
</organism>
<keyword evidence="2" id="KW-1133">Transmembrane helix</keyword>
<reference evidence="4" key="1">
    <citation type="journal article" date="2014" name="Nucleic Acids Res.">
        <title>The evolutionary dynamics of variant antigen genes in Babesia reveal a history of genomic innovation underlying host-parasite interaction.</title>
        <authorList>
            <person name="Jackson A.P."/>
            <person name="Otto T.D."/>
            <person name="Darby A."/>
            <person name="Ramaprasad A."/>
            <person name="Xia D."/>
            <person name="Echaide I.E."/>
            <person name="Farber M."/>
            <person name="Gahlot S."/>
            <person name="Gamble J."/>
            <person name="Gupta D."/>
            <person name="Gupta Y."/>
            <person name="Jackson L."/>
            <person name="Malandrin L."/>
            <person name="Malas T.B."/>
            <person name="Moussa E."/>
            <person name="Nair M."/>
            <person name="Reid A.J."/>
            <person name="Sanders M."/>
            <person name="Sharma J."/>
            <person name="Tracey A."/>
            <person name="Quail M.A."/>
            <person name="Weir W."/>
            <person name="Wastling J.M."/>
            <person name="Hall N."/>
            <person name="Willadsen P."/>
            <person name="Lingelbach K."/>
            <person name="Shiels B."/>
            <person name="Tait A."/>
            <person name="Berriman M."/>
            <person name="Allred D.R."/>
            <person name="Pain A."/>
        </authorList>
    </citation>
    <scope>NUCLEOTIDE SEQUENCE [LARGE SCALE GENOMIC DNA]</scope>
    <source>
        <strain evidence="4">Bond</strain>
    </source>
</reference>
<evidence type="ECO:0000313" key="4">
    <source>
        <dbReference type="Proteomes" id="UP000033188"/>
    </source>
</evidence>
<protein>
    <submittedName>
        <fullName evidence="3">Uncharacterized protein</fullName>
    </submittedName>
</protein>
<keyword evidence="2" id="KW-0472">Membrane</keyword>
<dbReference type="RefSeq" id="XP_012766771.1">
    <property type="nucleotide sequence ID" value="XM_012911317.1"/>
</dbReference>
<keyword evidence="4" id="KW-1185">Reference proteome</keyword>
<gene>
    <name evidence="3" type="ORF">BBBOND_0108830</name>
</gene>
<feature type="transmembrane region" description="Helical" evidence="2">
    <location>
        <begin position="29"/>
        <end position="57"/>
    </location>
</feature>
<evidence type="ECO:0000256" key="1">
    <source>
        <dbReference type="SAM" id="MobiDB-lite"/>
    </source>
</evidence>
<dbReference type="Proteomes" id="UP000033188">
    <property type="component" value="Chromosome 1"/>
</dbReference>
<feature type="compositionally biased region" description="Low complexity" evidence="1">
    <location>
        <begin position="1"/>
        <end position="15"/>
    </location>
</feature>
<dbReference type="GeneID" id="24563126"/>
<proteinExistence type="predicted"/>
<evidence type="ECO:0000313" key="3">
    <source>
        <dbReference type="EMBL" id="CDR94585.1"/>
    </source>
</evidence>
<dbReference type="KEGG" id="bbig:BBBOND_0108830"/>
<dbReference type="AlphaFoldDB" id="A0A061DA11"/>
<dbReference type="VEuPathDB" id="PiroplasmaDB:BBBOND_0108830"/>
<feature type="region of interest" description="Disordered" evidence="1">
    <location>
        <begin position="1"/>
        <end position="21"/>
    </location>
</feature>
<keyword evidence="2" id="KW-0812">Transmembrane</keyword>
<sequence>MGNTCACSASSASSGAGQGQGECKMNCKMSILIGVLIGVVCSFLIFAICFNVGLLALETDVFSNMFRKSPSLPSNK</sequence>
<evidence type="ECO:0000256" key="2">
    <source>
        <dbReference type="SAM" id="Phobius"/>
    </source>
</evidence>
<name>A0A061DA11_BABBI</name>
<accession>A0A061DA11</accession>
<dbReference type="EMBL" id="LK391707">
    <property type="protein sequence ID" value="CDR94585.1"/>
    <property type="molecule type" value="Genomic_DNA"/>
</dbReference>